<organism evidence="6 7">
    <name type="scientific">Pseudonaja textilis</name>
    <name type="common">Eastern brown snake</name>
    <dbReference type="NCBI Taxonomy" id="8673"/>
    <lineage>
        <taxon>Eukaryota</taxon>
        <taxon>Metazoa</taxon>
        <taxon>Chordata</taxon>
        <taxon>Craniata</taxon>
        <taxon>Vertebrata</taxon>
        <taxon>Euteleostomi</taxon>
        <taxon>Lepidosauria</taxon>
        <taxon>Squamata</taxon>
        <taxon>Bifurcata</taxon>
        <taxon>Unidentata</taxon>
        <taxon>Episquamata</taxon>
        <taxon>Toxicofera</taxon>
        <taxon>Serpentes</taxon>
        <taxon>Colubroidea</taxon>
        <taxon>Elapidae</taxon>
        <taxon>Hydrophiinae</taxon>
        <taxon>Pseudonaja</taxon>
    </lineage>
</organism>
<dbReference type="GO" id="GO:0004867">
    <property type="term" value="F:serine-type endopeptidase inhibitor activity"/>
    <property type="evidence" value="ECO:0007669"/>
    <property type="project" value="InterPro"/>
</dbReference>
<evidence type="ECO:0000256" key="2">
    <source>
        <dbReference type="ARBA" id="ARBA00022525"/>
    </source>
</evidence>
<dbReference type="GO" id="GO:0005615">
    <property type="term" value="C:extracellular space"/>
    <property type="evidence" value="ECO:0007669"/>
    <property type="project" value="TreeGrafter"/>
</dbReference>
<dbReference type="SUPFAM" id="SSF57362">
    <property type="entry name" value="BPTI-like"/>
    <property type="match status" value="1"/>
</dbReference>
<dbReference type="Proteomes" id="UP000472273">
    <property type="component" value="Unplaced"/>
</dbReference>
<dbReference type="GeneTree" id="ENSGT01040000241383"/>
<evidence type="ECO:0000313" key="6">
    <source>
        <dbReference type="Ensembl" id="ENSPTXP00000013355.1"/>
    </source>
</evidence>
<dbReference type="CDD" id="cd00109">
    <property type="entry name" value="Kunitz-type"/>
    <property type="match status" value="1"/>
</dbReference>
<proteinExistence type="predicted"/>
<accession>A0A670YNB1</accession>
<dbReference type="PANTHER" id="PTHR10083">
    <property type="entry name" value="KUNITZ-TYPE PROTEASE INHIBITOR-RELATED"/>
    <property type="match status" value="1"/>
</dbReference>
<dbReference type="Ensembl" id="ENSPTXT00000013771.1">
    <property type="protein sequence ID" value="ENSPTXP00000013355.1"/>
    <property type="gene ID" value="ENSPTXG00000009328.1"/>
</dbReference>
<dbReference type="InterPro" id="IPR036880">
    <property type="entry name" value="Kunitz_BPTI_sf"/>
</dbReference>
<dbReference type="PANTHER" id="PTHR10083:SF374">
    <property type="entry name" value="BPTI_KUNITZ INHIBITOR DOMAIN-CONTAINING PROTEIN"/>
    <property type="match status" value="1"/>
</dbReference>
<dbReference type="InterPro" id="IPR002223">
    <property type="entry name" value="Kunitz_BPTI"/>
</dbReference>
<name>A0A670YNB1_PSETE</name>
<dbReference type="Gene3D" id="4.10.410.10">
    <property type="entry name" value="Pancreatic trypsin inhibitor Kunitz domain"/>
    <property type="match status" value="1"/>
</dbReference>
<dbReference type="OMA" id="KNDAGPC"/>
<keyword evidence="2" id="KW-0964">Secreted</keyword>
<dbReference type="InterPro" id="IPR020901">
    <property type="entry name" value="Prtase_inh_Kunz-CS"/>
</dbReference>
<evidence type="ECO:0000256" key="4">
    <source>
        <dbReference type="ARBA" id="ARBA00023157"/>
    </source>
</evidence>
<evidence type="ECO:0000256" key="3">
    <source>
        <dbReference type="ARBA" id="ARBA00022729"/>
    </source>
</evidence>
<dbReference type="PROSITE" id="PS50279">
    <property type="entry name" value="BPTI_KUNITZ_2"/>
    <property type="match status" value="1"/>
</dbReference>
<feature type="domain" description="BPTI/Kunitz inhibitor" evidence="5">
    <location>
        <begin position="36"/>
        <end position="86"/>
    </location>
</feature>
<evidence type="ECO:0000256" key="1">
    <source>
        <dbReference type="ARBA" id="ARBA00004613"/>
    </source>
</evidence>
<evidence type="ECO:0000259" key="5">
    <source>
        <dbReference type="PROSITE" id="PS50279"/>
    </source>
</evidence>
<protein>
    <recommendedName>
        <fullName evidence="5">BPTI/Kunitz inhibitor domain-containing protein</fullName>
    </recommendedName>
</protein>
<dbReference type="AlphaFoldDB" id="A0A670YNB1"/>
<reference evidence="6" key="1">
    <citation type="submission" date="2025-08" db="UniProtKB">
        <authorList>
            <consortium name="Ensembl"/>
        </authorList>
    </citation>
    <scope>IDENTIFICATION</scope>
</reference>
<dbReference type="Pfam" id="PF00014">
    <property type="entry name" value="Kunitz_BPTI"/>
    <property type="match status" value="1"/>
</dbReference>
<reference evidence="6" key="2">
    <citation type="submission" date="2025-09" db="UniProtKB">
        <authorList>
            <consortium name="Ensembl"/>
        </authorList>
    </citation>
    <scope>IDENTIFICATION</scope>
</reference>
<dbReference type="PRINTS" id="PR00759">
    <property type="entry name" value="BASICPTASE"/>
</dbReference>
<keyword evidence="7" id="KW-1185">Reference proteome</keyword>
<keyword evidence="3" id="KW-0732">Signal</keyword>
<dbReference type="InterPro" id="IPR050098">
    <property type="entry name" value="TFPI/VKTCI-like"/>
</dbReference>
<keyword evidence="4" id="KW-1015">Disulfide bond</keyword>
<evidence type="ECO:0000313" key="7">
    <source>
        <dbReference type="Proteomes" id="UP000472273"/>
    </source>
</evidence>
<dbReference type="SMART" id="SM00131">
    <property type="entry name" value="KU"/>
    <property type="match status" value="1"/>
</dbReference>
<comment type="subcellular location">
    <subcellularLocation>
        <location evidence="1">Secreted</location>
    </subcellularLocation>
</comment>
<sequence>YSSGTIPFLLGFYSVLELSQLFMKSVKTCLFLPHKCKLPPKKGRCNEDFENFYYDHNSNMCKTFIFGGCGGNANNFQTFDQCNKACDAFGTLKQFYIPLPRIN</sequence>
<dbReference type="PROSITE" id="PS00280">
    <property type="entry name" value="BPTI_KUNITZ_1"/>
    <property type="match status" value="1"/>
</dbReference>